<dbReference type="GO" id="GO:0008194">
    <property type="term" value="F:UDP-glycosyltransferase activity"/>
    <property type="evidence" value="ECO:0007669"/>
    <property type="project" value="InterPro"/>
</dbReference>
<proteinExistence type="predicted"/>
<feature type="domain" description="Erythromycin biosynthesis protein CIII-like C-terminal" evidence="1">
    <location>
        <begin position="241"/>
        <end position="382"/>
    </location>
</feature>
<dbReference type="InterPro" id="IPR002213">
    <property type="entry name" value="UDP_glucos_trans"/>
</dbReference>
<dbReference type="InterPro" id="IPR010610">
    <property type="entry name" value="EryCIII-like_C"/>
</dbReference>
<organism evidence="2 3">
    <name type="scientific">Raineyella fluvialis</name>
    <dbReference type="NCBI Taxonomy" id="2662261"/>
    <lineage>
        <taxon>Bacteria</taxon>
        <taxon>Bacillati</taxon>
        <taxon>Actinomycetota</taxon>
        <taxon>Actinomycetes</taxon>
        <taxon>Propionibacteriales</taxon>
        <taxon>Propionibacteriaceae</taxon>
        <taxon>Raineyella</taxon>
    </lineage>
</organism>
<dbReference type="GO" id="GO:0017000">
    <property type="term" value="P:antibiotic biosynthetic process"/>
    <property type="evidence" value="ECO:0007669"/>
    <property type="project" value="UniProtKB-ARBA"/>
</dbReference>
<dbReference type="EMBL" id="CP045725">
    <property type="protein sequence ID" value="QGF24562.1"/>
    <property type="molecule type" value="Genomic_DNA"/>
</dbReference>
<evidence type="ECO:0000259" key="1">
    <source>
        <dbReference type="Pfam" id="PF06722"/>
    </source>
</evidence>
<dbReference type="InterPro" id="IPR050426">
    <property type="entry name" value="Glycosyltransferase_28"/>
</dbReference>
<dbReference type="PANTHER" id="PTHR48050:SF13">
    <property type="entry name" value="STEROL 3-BETA-GLUCOSYLTRANSFERASE UGT80A2"/>
    <property type="match status" value="1"/>
</dbReference>
<gene>
    <name evidence="2" type="ORF">Rai3103_13960</name>
</gene>
<dbReference type="FunFam" id="3.40.50.2000:FF:000072">
    <property type="entry name" value="Glycosyl transferase"/>
    <property type="match status" value="1"/>
</dbReference>
<protein>
    <recommendedName>
        <fullName evidence="1">Erythromycin biosynthesis protein CIII-like C-terminal domain-containing protein</fullName>
    </recommendedName>
</protein>
<keyword evidence="3" id="KW-1185">Reference proteome</keyword>
<sequence>MRVLFTSCNGLGHTAPLVALARAFQARGDDVLWATDRNGCGWLQDAGIPTATAGLDEADALKRFAEFHARLGSLPAERRPDEIFPWLFGQTLPGPMLDDLLPLADRFGPAMVISDSGEFAGPLLAALHGIPAITHALGPLVPEARIAAAADRLEPLWRSHHVTPQPYGGRYTHCYVDIYPASLQSQVRPHVGRTWPLRPVSPAVRVGEPSPTWVEDGTTLPLVYVTFGTVYNRPDILADVVRAVASLPVRVVATVGPHSEANVLGQLPSNVHVARYIPQATVFAARCAVVVSHGGSGTFLGALGAGIPQLLLPQGADQFLNARACRESGVGITLDPADATHQAIVAATSALLSEPRYREAAARVRREIAGMPGPVDVAEKLATVFGEA</sequence>
<evidence type="ECO:0000313" key="2">
    <source>
        <dbReference type="EMBL" id="QGF24562.1"/>
    </source>
</evidence>
<dbReference type="CDD" id="cd03784">
    <property type="entry name" value="GT1_Gtf-like"/>
    <property type="match status" value="1"/>
</dbReference>
<reference evidence="2 3" key="1">
    <citation type="submission" date="2019-10" db="EMBL/GenBank/DDBJ databases">
        <title>Genomic analysis of Raineyella sp. CBA3103.</title>
        <authorList>
            <person name="Roh S.W."/>
        </authorList>
    </citation>
    <scope>NUCLEOTIDE SEQUENCE [LARGE SCALE GENOMIC DNA]</scope>
    <source>
        <strain evidence="2 3">CBA3103</strain>
    </source>
</reference>
<dbReference type="AlphaFoldDB" id="A0A5Q2FCD3"/>
<dbReference type="PANTHER" id="PTHR48050">
    <property type="entry name" value="STEROL 3-BETA-GLUCOSYLTRANSFERASE"/>
    <property type="match status" value="1"/>
</dbReference>
<dbReference type="Gene3D" id="3.40.50.2000">
    <property type="entry name" value="Glycogen Phosphorylase B"/>
    <property type="match status" value="2"/>
</dbReference>
<dbReference type="Pfam" id="PF06722">
    <property type="entry name" value="EryCIII-like_C"/>
    <property type="match status" value="1"/>
</dbReference>
<accession>A0A5Q2FCD3</accession>
<dbReference type="KEGG" id="rain:Rai3103_13960"/>
<evidence type="ECO:0000313" key="3">
    <source>
        <dbReference type="Proteomes" id="UP000386847"/>
    </source>
</evidence>
<dbReference type="Proteomes" id="UP000386847">
    <property type="component" value="Chromosome"/>
</dbReference>
<dbReference type="GO" id="GO:0016758">
    <property type="term" value="F:hexosyltransferase activity"/>
    <property type="evidence" value="ECO:0007669"/>
    <property type="project" value="UniProtKB-ARBA"/>
</dbReference>
<name>A0A5Q2FCD3_9ACTN</name>
<dbReference type="RefSeq" id="WP_153573091.1">
    <property type="nucleotide sequence ID" value="NZ_CP045725.1"/>
</dbReference>
<dbReference type="SUPFAM" id="SSF53756">
    <property type="entry name" value="UDP-Glycosyltransferase/glycogen phosphorylase"/>
    <property type="match status" value="1"/>
</dbReference>